<dbReference type="AlphaFoldDB" id="A0A1A6H553"/>
<reference evidence="2 3" key="1">
    <citation type="submission" date="2016-06" db="EMBL/GenBank/DDBJ databases">
        <title>The Draft Genome Sequence and Annotation of the Desert Woodrat Neotoma lepida.</title>
        <authorList>
            <person name="Campbell M."/>
            <person name="Oakeson K.F."/>
            <person name="Yandell M."/>
            <person name="Halpert J.R."/>
            <person name="Dearing D."/>
        </authorList>
    </citation>
    <scope>NUCLEOTIDE SEQUENCE [LARGE SCALE GENOMIC DNA]</scope>
    <source>
        <strain evidence="2">417</strain>
        <tissue evidence="2">Liver</tissue>
    </source>
</reference>
<feature type="compositionally biased region" description="Low complexity" evidence="1">
    <location>
        <begin position="13"/>
        <end position="29"/>
    </location>
</feature>
<evidence type="ECO:0000313" key="2">
    <source>
        <dbReference type="EMBL" id="OBS73723.1"/>
    </source>
</evidence>
<gene>
    <name evidence="2" type="ORF">A6R68_15739</name>
</gene>
<dbReference type="EMBL" id="LZPO01044808">
    <property type="protein sequence ID" value="OBS73723.1"/>
    <property type="molecule type" value="Genomic_DNA"/>
</dbReference>
<feature type="non-terminal residue" evidence="2">
    <location>
        <position position="107"/>
    </location>
</feature>
<feature type="region of interest" description="Disordered" evidence="1">
    <location>
        <begin position="1"/>
        <end position="107"/>
    </location>
</feature>
<accession>A0A1A6H553</accession>
<organism evidence="2 3">
    <name type="scientific">Neotoma lepida</name>
    <name type="common">Desert woodrat</name>
    <dbReference type="NCBI Taxonomy" id="56216"/>
    <lineage>
        <taxon>Eukaryota</taxon>
        <taxon>Metazoa</taxon>
        <taxon>Chordata</taxon>
        <taxon>Craniata</taxon>
        <taxon>Vertebrata</taxon>
        <taxon>Euteleostomi</taxon>
        <taxon>Mammalia</taxon>
        <taxon>Eutheria</taxon>
        <taxon>Euarchontoglires</taxon>
        <taxon>Glires</taxon>
        <taxon>Rodentia</taxon>
        <taxon>Myomorpha</taxon>
        <taxon>Muroidea</taxon>
        <taxon>Cricetidae</taxon>
        <taxon>Neotominae</taxon>
        <taxon>Neotoma</taxon>
    </lineage>
</organism>
<dbReference type="STRING" id="56216.A0A1A6H553"/>
<dbReference type="Proteomes" id="UP000092124">
    <property type="component" value="Unassembled WGS sequence"/>
</dbReference>
<protein>
    <submittedName>
        <fullName evidence="2">Uncharacterized protein</fullName>
    </submittedName>
</protein>
<feature type="compositionally biased region" description="Polar residues" evidence="1">
    <location>
        <begin position="88"/>
        <end position="107"/>
    </location>
</feature>
<name>A0A1A6H553_NEOLE</name>
<proteinExistence type="predicted"/>
<evidence type="ECO:0000256" key="1">
    <source>
        <dbReference type="SAM" id="MobiDB-lite"/>
    </source>
</evidence>
<sequence>MPECAEVMKKQKYNNSESSYDSSSSSSNSELDENQKELCQKRREQAPYNLKHTSHCKLIQQSNSMRRSVSCPRSISAHLPSSGDARPFSSQQVISLARPTSASRSQS</sequence>
<keyword evidence="3" id="KW-1185">Reference proteome</keyword>
<feature type="compositionally biased region" description="Polar residues" evidence="1">
    <location>
        <begin position="59"/>
        <end position="73"/>
    </location>
</feature>
<feature type="compositionally biased region" description="Basic and acidic residues" evidence="1">
    <location>
        <begin position="33"/>
        <end position="45"/>
    </location>
</feature>
<evidence type="ECO:0000313" key="3">
    <source>
        <dbReference type="Proteomes" id="UP000092124"/>
    </source>
</evidence>
<dbReference type="OrthoDB" id="202825at2759"/>
<comment type="caution">
    <text evidence="2">The sequence shown here is derived from an EMBL/GenBank/DDBJ whole genome shotgun (WGS) entry which is preliminary data.</text>
</comment>